<dbReference type="InterPro" id="IPR038717">
    <property type="entry name" value="Tc1-like_DDE_dom"/>
</dbReference>
<feature type="domain" description="Winged helix-turn helix" evidence="2">
    <location>
        <begin position="106"/>
        <end position="165"/>
    </location>
</feature>
<dbReference type="SUPFAM" id="SSF46689">
    <property type="entry name" value="Homeodomain-like"/>
    <property type="match status" value="1"/>
</dbReference>
<dbReference type="Gene3D" id="3.30.420.10">
    <property type="entry name" value="Ribonuclease H-like superfamily/Ribonuclease H"/>
    <property type="match status" value="1"/>
</dbReference>
<dbReference type="NCBIfam" id="NF033545">
    <property type="entry name" value="transpos_IS630"/>
    <property type="match status" value="1"/>
</dbReference>
<keyword evidence="4" id="KW-1185">Reference proteome</keyword>
<dbReference type="RefSeq" id="WP_413257095.1">
    <property type="nucleotide sequence ID" value="NZ_JBHFNS010000042.1"/>
</dbReference>
<dbReference type="Pfam" id="PF13384">
    <property type="entry name" value="HTH_23"/>
    <property type="match status" value="1"/>
</dbReference>
<dbReference type="InterPro" id="IPR047655">
    <property type="entry name" value="Transpos_IS630-like"/>
</dbReference>
<reference evidence="3 4" key="1">
    <citation type="submission" date="2024-09" db="EMBL/GenBank/DDBJ databases">
        <title>Floridaenema gen nov. (Aerosakkonemataceae, Aerosakkonematales ord. nov., Cyanobacteria) from benthic tropical and subtropical fresh waters, with the description of four new species.</title>
        <authorList>
            <person name="Moretto J.A."/>
            <person name="Berthold D.E."/>
            <person name="Lefler F.W."/>
            <person name="Huang I.-S."/>
            <person name="Laughinghouse H. IV."/>
        </authorList>
    </citation>
    <scope>NUCLEOTIDE SEQUENCE [LARGE SCALE GENOMIC DNA]</scope>
    <source>
        <strain evidence="3 4">BLCC-F154</strain>
    </source>
</reference>
<evidence type="ECO:0000313" key="4">
    <source>
        <dbReference type="Proteomes" id="UP001576776"/>
    </source>
</evidence>
<dbReference type="Proteomes" id="UP001576776">
    <property type="component" value="Unassembled WGS sequence"/>
</dbReference>
<name>A0ABV4Y9W2_9CYAN</name>
<dbReference type="PANTHER" id="PTHR46564">
    <property type="entry name" value="TRANSPOSASE"/>
    <property type="match status" value="1"/>
</dbReference>
<evidence type="ECO:0000259" key="1">
    <source>
        <dbReference type="Pfam" id="PF13358"/>
    </source>
</evidence>
<feature type="domain" description="Tc1-like transposase DDE" evidence="1">
    <location>
        <begin position="181"/>
        <end position="339"/>
    </location>
</feature>
<evidence type="ECO:0000259" key="2">
    <source>
        <dbReference type="Pfam" id="PF13592"/>
    </source>
</evidence>
<proteinExistence type="predicted"/>
<dbReference type="Pfam" id="PF13592">
    <property type="entry name" value="HTH_33"/>
    <property type="match status" value="1"/>
</dbReference>
<evidence type="ECO:0000313" key="3">
    <source>
        <dbReference type="EMBL" id="MFB2935589.1"/>
    </source>
</evidence>
<gene>
    <name evidence="3" type="ORF">ACE1B6_09935</name>
</gene>
<dbReference type="InterPro" id="IPR025959">
    <property type="entry name" value="Winged_HTH_dom"/>
</dbReference>
<organism evidence="3 4">
    <name type="scientific">Floridaenema fluviatile BLCC-F154</name>
    <dbReference type="NCBI Taxonomy" id="3153640"/>
    <lineage>
        <taxon>Bacteria</taxon>
        <taxon>Bacillati</taxon>
        <taxon>Cyanobacteriota</taxon>
        <taxon>Cyanophyceae</taxon>
        <taxon>Oscillatoriophycideae</taxon>
        <taxon>Aerosakkonematales</taxon>
        <taxon>Aerosakkonemataceae</taxon>
        <taxon>Floridanema</taxon>
        <taxon>Floridanema fluviatile</taxon>
    </lineage>
</organism>
<dbReference type="Pfam" id="PF13358">
    <property type="entry name" value="DDE_3"/>
    <property type="match status" value="1"/>
</dbReference>
<comment type="caution">
    <text evidence="3">The sequence shown here is derived from an EMBL/GenBank/DDBJ whole genome shotgun (WGS) entry which is preliminary data.</text>
</comment>
<dbReference type="InterPro" id="IPR009057">
    <property type="entry name" value="Homeodomain-like_sf"/>
</dbReference>
<sequence length="368" mass="43464">MPAKNHLSQEQKERLLRAMRKNENPQIRERFLILLLMNDGKTYQEIAKFLGISYPTVAYWGVHGDPDKMESFADGRSQGNFRKATAKYEEVLLEVVEKEPLEYGYEFGRWTANRLATYLEQVTGIKLSGSQVRRILERKKYVYLWAKYSLEDQQNPVQRKAFKEKLTDYLKISKEAPERLQVWFWDESGFSLRVVRRKTWGQKGSRKKITGQRRRGRVNIMGGLRYNDKKRINFVIKKGDADTFYQQIRALHSFLKQEWVEIGNLAENFPEFGPKILIVLDNASFHKRKDILAQIEAEMPNIRLEFLPPYSPDFNLIELVWHSVKEYIAHRLFESVEQLEDLLNKLLNEGQLIINWSRKIKNKGNAIY</sequence>
<dbReference type="PANTHER" id="PTHR46564:SF1">
    <property type="entry name" value="TRANSPOSASE"/>
    <property type="match status" value="1"/>
</dbReference>
<dbReference type="EMBL" id="JBHFNS010000042">
    <property type="protein sequence ID" value="MFB2935589.1"/>
    <property type="molecule type" value="Genomic_DNA"/>
</dbReference>
<protein>
    <submittedName>
        <fullName evidence="3">IS630 family transposase</fullName>
    </submittedName>
</protein>
<dbReference type="InterPro" id="IPR036397">
    <property type="entry name" value="RNaseH_sf"/>
</dbReference>
<accession>A0ABV4Y9W2</accession>